<feature type="domain" description="DDE-1" evidence="1">
    <location>
        <begin position="34"/>
        <end position="98"/>
    </location>
</feature>
<evidence type="ECO:0000259" key="1">
    <source>
        <dbReference type="Pfam" id="PF03184"/>
    </source>
</evidence>
<dbReference type="EMBL" id="JAJSOF020000043">
    <property type="protein sequence ID" value="KAJ4425373.1"/>
    <property type="molecule type" value="Genomic_DNA"/>
</dbReference>
<gene>
    <name evidence="2" type="ORF">ANN_27988</name>
</gene>
<evidence type="ECO:0000313" key="2">
    <source>
        <dbReference type="EMBL" id="KAJ4425373.1"/>
    </source>
</evidence>
<dbReference type="Proteomes" id="UP001148838">
    <property type="component" value="Unassembled WGS sequence"/>
</dbReference>
<sequence length="209" mass="23535">MMSDYSEEYVGQRHAFTSEVKFEEDPVSISSAVFKVNLSDKVWMTSSIFGSELRKWDRELTVKERKILLLGDNCPAHSHDENLSNIKLVFLPPNTTSQNTLINLLNAVRFANKVWRSMSAVAMQNCFRSPGLANGCVAFEEEDDVALHDLLQHITANTAADDFIDVDCEVITNEIPLDEAIVKDVKGGFTMEENEAEEDEDVNEERVTT</sequence>
<name>A0ABQ8RUM5_PERAM</name>
<proteinExistence type="predicted"/>
<protein>
    <recommendedName>
        <fullName evidence="1">DDE-1 domain-containing protein</fullName>
    </recommendedName>
</protein>
<evidence type="ECO:0000313" key="3">
    <source>
        <dbReference type="Proteomes" id="UP001148838"/>
    </source>
</evidence>
<dbReference type="InterPro" id="IPR004875">
    <property type="entry name" value="DDE_SF_endonuclease_dom"/>
</dbReference>
<accession>A0ABQ8RUM5</accession>
<dbReference type="Pfam" id="PF03184">
    <property type="entry name" value="DDE_1"/>
    <property type="match status" value="1"/>
</dbReference>
<reference evidence="2 3" key="1">
    <citation type="journal article" date="2022" name="Allergy">
        <title>Genome assembly and annotation of Periplaneta americana reveal a comprehensive cockroach allergen profile.</title>
        <authorList>
            <person name="Wang L."/>
            <person name="Xiong Q."/>
            <person name="Saelim N."/>
            <person name="Wang L."/>
            <person name="Nong W."/>
            <person name="Wan A.T."/>
            <person name="Shi M."/>
            <person name="Liu X."/>
            <person name="Cao Q."/>
            <person name="Hui J.H.L."/>
            <person name="Sookrung N."/>
            <person name="Leung T.F."/>
            <person name="Tungtrongchitr A."/>
            <person name="Tsui S.K.W."/>
        </authorList>
    </citation>
    <scope>NUCLEOTIDE SEQUENCE [LARGE SCALE GENOMIC DNA]</scope>
    <source>
        <strain evidence="2">PWHHKU_190912</strain>
    </source>
</reference>
<feature type="non-terminal residue" evidence="2">
    <location>
        <position position="209"/>
    </location>
</feature>
<keyword evidence="3" id="KW-1185">Reference proteome</keyword>
<organism evidence="2 3">
    <name type="scientific">Periplaneta americana</name>
    <name type="common">American cockroach</name>
    <name type="synonym">Blatta americana</name>
    <dbReference type="NCBI Taxonomy" id="6978"/>
    <lineage>
        <taxon>Eukaryota</taxon>
        <taxon>Metazoa</taxon>
        <taxon>Ecdysozoa</taxon>
        <taxon>Arthropoda</taxon>
        <taxon>Hexapoda</taxon>
        <taxon>Insecta</taxon>
        <taxon>Pterygota</taxon>
        <taxon>Neoptera</taxon>
        <taxon>Polyneoptera</taxon>
        <taxon>Dictyoptera</taxon>
        <taxon>Blattodea</taxon>
        <taxon>Blattoidea</taxon>
        <taxon>Blattidae</taxon>
        <taxon>Blattinae</taxon>
        <taxon>Periplaneta</taxon>
    </lineage>
</organism>
<comment type="caution">
    <text evidence="2">The sequence shown here is derived from an EMBL/GenBank/DDBJ whole genome shotgun (WGS) entry which is preliminary data.</text>
</comment>